<evidence type="ECO:0000256" key="3">
    <source>
        <dbReference type="ARBA" id="ARBA00023163"/>
    </source>
</evidence>
<dbReference type="AlphaFoldDB" id="A0A848KWW2"/>
<keyword evidence="2" id="KW-0238">DNA-binding</keyword>
<dbReference type="EMBL" id="JABBNB010000004">
    <property type="protein sequence ID" value="NMO00671.1"/>
    <property type="molecule type" value="Genomic_DNA"/>
</dbReference>
<dbReference type="InterPro" id="IPR036390">
    <property type="entry name" value="WH_DNA-bd_sf"/>
</dbReference>
<dbReference type="InterPro" id="IPR051081">
    <property type="entry name" value="HTH_MetalResp_TranReg"/>
</dbReference>
<dbReference type="PROSITE" id="PS50987">
    <property type="entry name" value="HTH_ARSR_2"/>
    <property type="match status" value="1"/>
</dbReference>
<dbReference type="GO" id="GO:0003677">
    <property type="term" value="F:DNA binding"/>
    <property type="evidence" value="ECO:0007669"/>
    <property type="project" value="UniProtKB-KW"/>
</dbReference>
<dbReference type="PANTHER" id="PTHR33154:SF33">
    <property type="entry name" value="TRANSCRIPTIONAL REPRESSOR SDPR"/>
    <property type="match status" value="1"/>
</dbReference>
<comment type="caution">
    <text evidence="5">The sequence shown here is derived from an EMBL/GenBank/DDBJ whole genome shotgun (WGS) entry which is preliminary data.</text>
</comment>
<gene>
    <name evidence="5" type="ORF">HH308_05510</name>
</gene>
<dbReference type="Pfam" id="PF01022">
    <property type="entry name" value="HTH_5"/>
    <property type="match status" value="1"/>
</dbReference>
<dbReference type="GO" id="GO:0003700">
    <property type="term" value="F:DNA-binding transcription factor activity"/>
    <property type="evidence" value="ECO:0007669"/>
    <property type="project" value="InterPro"/>
</dbReference>
<feature type="domain" description="HTH arsR-type" evidence="4">
    <location>
        <begin position="1"/>
        <end position="92"/>
    </location>
</feature>
<keyword evidence="1" id="KW-0805">Transcription regulation</keyword>
<keyword evidence="3" id="KW-0804">Transcription</keyword>
<dbReference type="InterPro" id="IPR011991">
    <property type="entry name" value="ArsR-like_HTH"/>
</dbReference>
<dbReference type="Gene3D" id="1.10.10.10">
    <property type="entry name" value="Winged helix-like DNA-binding domain superfamily/Winged helix DNA-binding domain"/>
    <property type="match status" value="1"/>
</dbReference>
<dbReference type="InterPro" id="IPR036388">
    <property type="entry name" value="WH-like_DNA-bd_sf"/>
</dbReference>
<evidence type="ECO:0000313" key="6">
    <source>
        <dbReference type="Proteomes" id="UP000550729"/>
    </source>
</evidence>
<accession>A0A848KWW2</accession>
<dbReference type="Proteomes" id="UP000550729">
    <property type="component" value="Unassembled WGS sequence"/>
</dbReference>
<dbReference type="SUPFAM" id="SSF46785">
    <property type="entry name" value="Winged helix' DNA-binding domain"/>
    <property type="match status" value="1"/>
</dbReference>
<dbReference type="RefSeq" id="WP_170193169.1">
    <property type="nucleotide sequence ID" value="NZ_JABBNB010000004.1"/>
</dbReference>
<protein>
    <submittedName>
        <fullName evidence="5">Winged helix-turn-helix transcriptional regulator</fullName>
    </submittedName>
</protein>
<sequence>MAAYQSDDVWAAVADPTRRSILERLARGPCAVGELASGLPISRPAVSQHLRVLRSAGLVSDHAAGTRRFYRLDRAGLDVLRDEIDRFWTSVLDSYQRIVEAEAAAERYAKSQRQQKD</sequence>
<evidence type="ECO:0000313" key="5">
    <source>
        <dbReference type="EMBL" id="NMO00671.1"/>
    </source>
</evidence>
<proteinExistence type="predicted"/>
<dbReference type="SMART" id="SM00418">
    <property type="entry name" value="HTH_ARSR"/>
    <property type="match status" value="1"/>
</dbReference>
<keyword evidence="6" id="KW-1185">Reference proteome</keyword>
<dbReference type="PANTHER" id="PTHR33154">
    <property type="entry name" value="TRANSCRIPTIONAL REGULATOR, ARSR FAMILY"/>
    <property type="match status" value="1"/>
</dbReference>
<name>A0A848KWW2_9ACTN</name>
<evidence type="ECO:0000259" key="4">
    <source>
        <dbReference type="PROSITE" id="PS50987"/>
    </source>
</evidence>
<evidence type="ECO:0000256" key="1">
    <source>
        <dbReference type="ARBA" id="ARBA00023015"/>
    </source>
</evidence>
<evidence type="ECO:0000256" key="2">
    <source>
        <dbReference type="ARBA" id="ARBA00023125"/>
    </source>
</evidence>
<reference evidence="5 6" key="1">
    <citation type="submission" date="2020-04" db="EMBL/GenBank/DDBJ databases">
        <title>Gordonia sp. nov. TBRC 11910.</title>
        <authorList>
            <person name="Suriyachadkun C."/>
        </authorList>
    </citation>
    <scope>NUCLEOTIDE SEQUENCE [LARGE SCALE GENOMIC DNA]</scope>
    <source>
        <strain evidence="5 6">TBRC 11910</strain>
    </source>
</reference>
<dbReference type="InterPro" id="IPR001845">
    <property type="entry name" value="HTH_ArsR_DNA-bd_dom"/>
</dbReference>
<dbReference type="NCBIfam" id="NF033788">
    <property type="entry name" value="HTH_metalloreg"/>
    <property type="match status" value="1"/>
</dbReference>
<organism evidence="5 6">
    <name type="scientific">Gordonia asplenii</name>
    <dbReference type="NCBI Taxonomy" id="2725283"/>
    <lineage>
        <taxon>Bacteria</taxon>
        <taxon>Bacillati</taxon>
        <taxon>Actinomycetota</taxon>
        <taxon>Actinomycetes</taxon>
        <taxon>Mycobacteriales</taxon>
        <taxon>Gordoniaceae</taxon>
        <taxon>Gordonia</taxon>
    </lineage>
</organism>
<dbReference type="CDD" id="cd00090">
    <property type="entry name" value="HTH_ARSR"/>
    <property type="match status" value="1"/>
</dbReference>
<dbReference type="PRINTS" id="PR00778">
    <property type="entry name" value="HTHARSR"/>
</dbReference>